<dbReference type="InterPro" id="IPR038488">
    <property type="entry name" value="Integrase_DNA-bd_sf"/>
</dbReference>
<dbReference type="OrthoDB" id="9057547at2"/>
<dbReference type="GO" id="GO:0003677">
    <property type="term" value="F:DNA binding"/>
    <property type="evidence" value="ECO:0007669"/>
    <property type="project" value="InterPro"/>
</dbReference>
<dbReference type="InterPro" id="IPR011010">
    <property type="entry name" value="DNA_brk_join_enz"/>
</dbReference>
<dbReference type="InterPro" id="IPR013762">
    <property type="entry name" value="Integrase-like_cat_sf"/>
</dbReference>
<sequence length="395" mass="44839">MKKRFKFTNSNLKSLPANMATTKTTELEFSDIECMGLKLLSGRNGSKRFLFRYTFHGRKRSIAIGRFPDIDVITARKVVRNYKVLLAEGTDPKQERDAVKHIPTVGEFFWNTYLPLAKRKKKSWNDDMSRFTHHCQSVANIPYDELKAIDILNVQLAISNGIGFKGAYKPSTNNRVIALLKTVGGLAERLLDIPNVANRVTLLKENNIRQRFCSVEEIQAILRECRAYSNPVAGSFIAMLFLSGCRVSELRFRRHNDIDWDRRTLTIPTTKNGTTHIVYLTDLMIEFLHRIPRKAGNPNLFPGRLASKPISTCKGAFEVIKEKAKIANPEEVVLHTARHSVASLLLSHADQTGADTRSVQMMLNHQNIQSTMRYAKLSIQRQRSTCESFSSLIEG</sequence>
<dbReference type="InterPro" id="IPR002104">
    <property type="entry name" value="Integrase_catalytic"/>
</dbReference>
<keyword evidence="3" id="KW-0233">DNA recombination</keyword>
<comment type="caution">
    <text evidence="5">The sequence shown here is derived from an EMBL/GenBank/DDBJ whole genome shotgun (WGS) entry which is preliminary data.</text>
</comment>
<evidence type="ECO:0000313" key="6">
    <source>
        <dbReference type="Proteomes" id="UP000095131"/>
    </source>
</evidence>
<dbReference type="GO" id="GO:0006310">
    <property type="term" value="P:DNA recombination"/>
    <property type="evidence" value="ECO:0007669"/>
    <property type="project" value="UniProtKB-KW"/>
</dbReference>
<dbReference type="CDD" id="cd00796">
    <property type="entry name" value="INT_Rci_Hp1_C"/>
    <property type="match status" value="1"/>
</dbReference>
<dbReference type="Pfam" id="PF13356">
    <property type="entry name" value="Arm-DNA-bind_3"/>
    <property type="match status" value="1"/>
</dbReference>
<comment type="similarity">
    <text evidence="1">Belongs to the 'phage' integrase family.</text>
</comment>
<dbReference type="Pfam" id="PF00589">
    <property type="entry name" value="Phage_integrase"/>
    <property type="match status" value="1"/>
</dbReference>
<protein>
    <recommendedName>
        <fullName evidence="4">Tyr recombinase domain-containing protein</fullName>
    </recommendedName>
</protein>
<keyword evidence="2" id="KW-0229">DNA integration</keyword>
<gene>
    <name evidence="5" type="ORF">VSF3289_02712</name>
</gene>
<dbReference type="AlphaFoldDB" id="A0A1E3WRK9"/>
<organism evidence="5 6">
    <name type="scientific">Vibrio scophthalmi</name>
    <dbReference type="NCBI Taxonomy" id="45658"/>
    <lineage>
        <taxon>Bacteria</taxon>
        <taxon>Pseudomonadati</taxon>
        <taxon>Pseudomonadota</taxon>
        <taxon>Gammaproteobacteria</taxon>
        <taxon>Vibrionales</taxon>
        <taxon>Vibrionaceae</taxon>
        <taxon>Vibrio</taxon>
    </lineage>
</organism>
<dbReference type="Gene3D" id="3.30.160.390">
    <property type="entry name" value="Integrase, DNA-binding domain"/>
    <property type="match status" value="1"/>
</dbReference>
<proteinExistence type="inferred from homology"/>
<dbReference type="SUPFAM" id="SSF56349">
    <property type="entry name" value="DNA breaking-rejoining enzymes"/>
    <property type="match status" value="1"/>
</dbReference>
<dbReference type="Proteomes" id="UP000095131">
    <property type="component" value="Unassembled WGS sequence"/>
</dbReference>
<feature type="domain" description="Tyr recombinase" evidence="4">
    <location>
        <begin position="208"/>
        <end position="387"/>
    </location>
</feature>
<evidence type="ECO:0000259" key="4">
    <source>
        <dbReference type="PROSITE" id="PS51898"/>
    </source>
</evidence>
<name>A0A1E3WRK9_9VIBR</name>
<dbReference type="EMBL" id="MDCJ01000002">
    <property type="protein sequence ID" value="ODS12408.1"/>
    <property type="molecule type" value="Genomic_DNA"/>
</dbReference>
<reference evidence="5 6" key="1">
    <citation type="submission" date="2016-08" db="EMBL/GenBank/DDBJ databases">
        <title>Genome sequencing of Vibrio scophthalmi strain FP3289, an isolated from Paralichthys olivaceus.</title>
        <authorList>
            <person name="Han H.-J."/>
        </authorList>
    </citation>
    <scope>NUCLEOTIDE SEQUENCE [LARGE SCALE GENOMIC DNA]</scope>
    <source>
        <strain evidence="5 6">FP3289</strain>
    </source>
</reference>
<dbReference type="GO" id="GO:0015074">
    <property type="term" value="P:DNA integration"/>
    <property type="evidence" value="ECO:0007669"/>
    <property type="project" value="UniProtKB-KW"/>
</dbReference>
<dbReference type="RefSeq" id="WP_069447131.1">
    <property type="nucleotide sequence ID" value="NZ_MDCJ01000002.1"/>
</dbReference>
<accession>A0A1E3WRK9</accession>
<evidence type="ECO:0000256" key="3">
    <source>
        <dbReference type="ARBA" id="ARBA00023172"/>
    </source>
</evidence>
<evidence type="ECO:0000256" key="1">
    <source>
        <dbReference type="ARBA" id="ARBA00008857"/>
    </source>
</evidence>
<dbReference type="PANTHER" id="PTHR30629:SF2">
    <property type="entry name" value="PROPHAGE INTEGRASE INTS-RELATED"/>
    <property type="match status" value="1"/>
</dbReference>
<dbReference type="Gene3D" id="1.10.443.10">
    <property type="entry name" value="Intergrase catalytic core"/>
    <property type="match status" value="1"/>
</dbReference>
<dbReference type="PATRIC" id="fig|45658.8.peg.2699"/>
<dbReference type="PROSITE" id="PS51898">
    <property type="entry name" value="TYR_RECOMBINASE"/>
    <property type="match status" value="1"/>
</dbReference>
<dbReference type="InterPro" id="IPR050808">
    <property type="entry name" value="Phage_Integrase"/>
</dbReference>
<dbReference type="InterPro" id="IPR025166">
    <property type="entry name" value="Integrase_DNA_bind_dom"/>
</dbReference>
<evidence type="ECO:0000256" key="2">
    <source>
        <dbReference type="ARBA" id="ARBA00022908"/>
    </source>
</evidence>
<evidence type="ECO:0000313" key="5">
    <source>
        <dbReference type="EMBL" id="ODS12408.1"/>
    </source>
</evidence>
<dbReference type="PANTHER" id="PTHR30629">
    <property type="entry name" value="PROPHAGE INTEGRASE"/>
    <property type="match status" value="1"/>
</dbReference>